<organism evidence="5 6">
    <name type="scientific">Flammeovirga pacifica</name>
    <dbReference type="NCBI Taxonomy" id="915059"/>
    <lineage>
        <taxon>Bacteria</taxon>
        <taxon>Pseudomonadati</taxon>
        <taxon>Bacteroidota</taxon>
        <taxon>Cytophagia</taxon>
        <taxon>Cytophagales</taxon>
        <taxon>Flammeovirgaceae</taxon>
        <taxon>Flammeovirga</taxon>
    </lineage>
</organism>
<dbReference type="Proteomes" id="UP000179797">
    <property type="component" value="Unassembled WGS sequence"/>
</dbReference>
<proteinExistence type="predicted"/>
<dbReference type="InterPro" id="IPR053142">
    <property type="entry name" value="PchR_regulatory_protein"/>
</dbReference>
<keyword evidence="6" id="KW-1185">Reference proteome</keyword>
<protein>
    <recommendedName>
        <fullName evidence="4">HTH araC/xylS-type domain-containing protein</fullName>
    </recommendedName>
</protein>
<reference evidence="5 6" key="1">
    <citation type="journal article" date="2012" name="Int. J. Syst. Evol. Microbiol.">
        <title>Flammeovirga pacifica sp. nov., isolated from deep-sea sediment.</title>
        <authorList>
            <person name="Xu H."/>
            <person name="Fu Y."/>
            <person name="Yang N."/>
            <person name="Ding Z."/>
            <person name="Lai Q."/>
            <person name="Zeng R."/>
        </authorList>
    </citation>
    <scope>NUCLEOTIDE SEQUENCE [LARGE SCALE GENOMIC DNA]</scope>
    <source>
        <strain evidence="6">DSM 24597 / LMG 26175 / WPAGA1</strain>
    </source>
</reference>
<dbReference type="OrthoDB" id="4480133at2"/>
<evidence type="ECO:0000256" key="3">
    <source>
        <dbReference type="ARBA" id="ARBA00023163"/>
    </source>
</evidence>
<dbReference type="SUPFAM" id="SSF46689">
    <property type="entry name" value="Homeodomain-like"/>
    <property type="match status" value="2"/>
</dbReference>
<keyword evidence="1" id="KW-0805">Transcription regulation</keyword>
<dbReference type="PROSITE" id="PS00041">
    <property type="entry name" value="HTH_ARAC_FAMILY_1"/>
    <property type="match status" value="1"/>
</dbReference>
<dbReference type="GO" id="GO:0043565">
    <property type="term" value="F:sequence-specific DNA binding"/>
    <property type="evidence" value="ECO:0007669"/>
    <property type="project" value="InterPro"/>
</dbReference>
<name>A0A1S1Z1R0_FLAPC</name>
<evidence type="ECO:0000256" key="1">
    <source>
        <dbReference type="ARBA" id="ARBA00023015"/>
    </source>
</evidence>
<dbReference type="STRING" id="915059.NH26_12875"/>
<dbReference type="RefSeq" id="WP_044225774.1">
    <property type="nucleotide sequence ID" value="NZ_JRYR02000001.1"/>
</dbReference>
<dbReference type="AlphaFoldDB" id="A0A1S1Z1R0"/>
<dbReference type="InterPro" id="IPR018062">
    <property type="entry name" value="HTH_AraC-typ_CS"/>
</dbReference>
<dbReference type="EMBL" id="JRYR02000001">
    <property type="protein sequence ID" value="OHX67167.1"/>
    <property type="molecule type" value="Genomic_DNA"/>
</dbReference>
<accession>A0A1S1Z1R0</accession>
<dbReference type="PROSITE" id="PS01124">
    <property type="entry name" value="HTH_ARAC_FAMILY_2"/>
    <property type="match status" value="1"/>
</dbReference>
<dbReference type="InterPro" id="IPR018060">
    <property type="entry name" value="HTH_AraC"/>
</dbReference>
<keyword evidence="3" id="KW-0804">Transcription</keyword>
<evidence type="ECO:0000313" key="5">
    <source>
        <dbReference type="EMBL" id="OHX67167.1"/>
    </source>
</evidence>
<keyword evidence="2" id="KW-0238">DNA-binding</keyword>
<dbReference type="Pfam" id="PF12833">
    <property type="entry name" value="HTH_18"/>
    <property type="match status" value="1"/>
</dbReference>
<comment type="caution">
    <text evidence="5">The sequence shown here is derived from an EMBL/GenBank/DDBJ whole genome shotgun (WGS) entry which is preliminary data.</text>
</comment>
<dbReference type="SMART" id="SM00342">
    <property type="entry name" value="HTH_ARAC"/>
    <property type="match status" value="1"/>
</dbReference>
<dbReference type="GO" id="GO:0003700">
    <property type="term" value="F:DNA-binding transcription factor activity"/>
    <property type="evidence" value="ECO:0007669"/>
    <property type="project" value="InterPro"/>
</dbReference>
<dbReference type="PANTHER" id="PTHR47893:SF1">
    <property type="entry name" value="REGULATORY PROTEIN PCHR"/>
    <property type="match status" value="1"/>
</dbReference>
<dbReference type="PANTHER" id="PTHR47893">
    <property type="entry name" value="REGULATORY PROTEIN PCHR"/>
    <property type="match status" value="1"/>
</dbReference>
<dbReference type="InterPro" id="IPR009057">
    <property type="entry name" value="Homeodomain-like_sf"/>
</dbReference>
<evidence type="ECO:0000256" key="2">
    <source>
        <dbReference type="ARBA" id="ARBA00023125"/>
    </source>
</evidence>
<dbReference type="Gene3D" id="1.10.10.60">
    <property type="entry name" value="Homeodomain-like"/>
    <property type="match status" value="2"/>
</dbReference>
<gene>
    <name evidence="5" type="ORF">NH26_12875</name>
</gene>
<sequence length="322" mass="37841">MDFIIEAGNASVISQKLCEDYGVEENYGIVEVDTPQFQISYLVLAFEIGIEISIAKGKAIEDIHLIRRANKNNDNIPLVFSNIPTYHSGRNKIPFHNNTSSFEVSWSNTKDETYIDIPKEEDFVIITFHINRQNFSELQDSRLTVLRELLDSDKPFTFYHFCPHKIQVLIQQIVDLDGEYDWMELMIKCYGYNVLAEFLLLIKKIDTEQYTHYHQLQLQRVLDIKKYILKNLDDNLTLKHLSEQFFISESSIQKDFKRVYDQTPHQFIKEERLEKAKDLLQNSNYAINQIAYMLRFKNASHFSSSVKNKFGMLPKSLRLMTN</sequence>
<evidence type="ECO:0000259" key="4">
    <source>
        <dbReference type="PROSITE" id="PS01124"/>
    </source>
</evidence>
<evidence type="ECO:0000313" key="6">
    <source>
        <dbReference type="Proteomes" id="UP000179797"/>
    </source>
</evidence>
<feature type="domain" description="HTH araC/xylS-type" evidence="4">
    <location>
        <begin position="222"/>
        <end position="320"/>
    </location>
</feature>